<dbReference type="Pfam" id="PF01594">
    <property type="entry name" value="AI-2E_transport"/>
    <property type="match status" value="1"/>
</dbReference>
<dbReference type="EMBL" id="BMLK01000008">
    <property type="protein sequence ID" value="GGN49014.1"/>
    <property type="molecule type" value="Genomic_DNA"/>
</dbReference>
<feature type="transmembrane region" description="Helical" evidence="6">
    <location>
        <begin position="275"/>
        <end position="292"/>
    </location>
</feature>
<comment type="similarity">
    <text evidence="2">Belongs to the autoinducer-2 exporter (AI-2E) (TC 2.A.86) family.</text>
</comment>
<keyword evidence="8" id="KW-1185">Reference proteome</keyword>
<evidence type="ECO:0000256" key="4">
    <source>
        <dbReference type="ARBA" id="ARBA00022989"/>
    </source>
</evidence>
<keyword evidence="4 6" id="KW-1133">Transmembrane helix</keyword>
<name>A0ABQ2JLJ1_9SPHN</name>
<comment type="subcellular location">
    <subcellularLocation>
        <location evidence="1">Membrane</location>
        <topology evidence="1">Multi-pass membrane protein</topology>
    </subcellularLocation>
</comment>
<dbReference type="PANTHER" id="PTHR21716:SF62">
    <property type="entry name" value="TRANSPORT PROTEIN YDBI-RELATED"/>
    <property type="match status" value="1"/>
</dbReference>
<evidence type="ECO:0000313" key="8">
    <source>
        <dbReference type="Proteomes" id="UP000605099"/>
    </source>
</evidence>
<evidence type="ECO:0000256" key="2">
    <source>
        <dbReference type="ARBA" id="ARBA00009773"/>
    </source>
</evidence>
<gene>
    <name evidence="7" type="ORF">GCM10011349_19200</name>
</gene>
<evidence type="ECO:0000256" key="6">
    <source>
        <dbReference type="SAM" id="Phobius"/>
    </source>
</evidence>
<feature type="transmembrane region" description="Helical" evidence="6">
    <location>
        <begin position="312"/>
        <end position="331"/>
    </location>
</feature>
<keyword evidence="3 6" id="KW-0812">Transmembrane</keyword>
<sequence>MLVPLPEIITATFARACAIVVFPYRCVREEQSGLRIVAIGYVQHSASYPRHVPPMRSLARGQPQGADRMSGAPFRPGPEDLRYLRRLGWTVLVMGVLLIIWRASDLLLLAFGSVLGAVVFRSAGRMLQKAGIRNWNLALGLGIALVLSVLGAMGYLLTVQFGSEIGGMLGNLPGTLATVENGLSTTPVGKAVVQAAEAAAGGSTIADRLGQFFAGAGEFLVNLVIVIVGALFIAGGPGSYRRGIILLTPPPARATMDRALDKVTLALRLWLKAKLISMVLMSVIIGGSLWWAGLDSWAALGLLGGLSEFVPYVGPAIAMLPSIGLAAAAGGDLLWRTVVAYLAVRVIEAWMLTPVINRQVVHIPPALTLFTILGVGAVFGVYGVFFAGALLVVAFVGVREFYLRDTLGEEGVPAIPEHPLPDHPENEGRE</sequence>
<feature type="transmembrane region" description="Helical" evidence="6">
    <location>
        <begin position="135"/>
        <end position="157"/>
    </location>
</feature>
<feature type="transmembrane region" description="Helical" evidence="6">
    <location>
        <begin position="106"/>
        <end position="123"/>
    </location>
</feature>
<protein>
    <submittedName>
        <fullName evidence="7">AI-2E family transporter</fullName>
    </submittedName>
</protein>
<dbReference type="PANTHER" id="PTHR21716">
    <property type="entry name" value="TRANSMEMBRANE PROTEIN"/>
    <property type="match status" value="1"/>
</dbReference>
<proteinExistence type="inferred from homology"/>
<evidence type="ECO:0000313" key="7">
    <source>
        <dbReference type="EMBL" id="GGN49014.1"/>
    </source>
</evidence>
<feature type="transmembrane region" description="Helical" evidence="6">
    <location>
        <begin position="338"/>
        <end position="356"/>
    </location>
</feature>
<keyword evidence="5 6" id="KW-0472">Membrane</keyword>
<dbReference type="Proteomes" id="UP000605099">
    <property type="component" value="Unassembled WGS sequence"/>
</dbReference>
<evidence type="ECO:0000256" key="3">
    <source>
        <dbReference type="ARBA" id="ARBA00022692"/>
    </source>
</evidence>
<comment type="caution">
    <text evidence="7">The sequence shown here is derived from an EMBL/GenBank/DDBJ whole genome shotgun (WGS) entry which is preliminary data.</text>
</comment>
<feature type="transmembrane region" description="Helical" evidence="6">
    <location>
        <begin position="368"/>
        <end position="396"/>
    </location>
</feature>
<organism evidence="7 8">
    <name type="scientific">Novosphingobium indicum</name>
    <dbReference type="NCBI Taxonomy" id="462949"/>
    <lineage>
        <taxon>Bacteria</taxon>
        <taxon>Pseudomonadati</taxon>
        <taxon>Pseudomonadota</taxon>
        <taxon>Alphaproteobacteria</taxon>
        <taxon>Sphingomonadales</taxon>
        <taxon>Sphingomonadaceae</taxon>
        <taxon>Novosphingobium</taxon>
    </lineage>
</organism>
<dbReference type="InterPro" id="IPR002549">
    <property type="entry name" value="AI-2E-like"/>
</dbReference>
<feature type="transmembrane region" description="Helical" evidence="6">
    <location>
        <begin position="212"/>
        <end position="234"/>
    </location>
</feature>
<evidence type="ECO:0000256" key="5">
    <source>
        <dbReference type="ARBA" id="ARBA00023136"/>
    </source>
</evidence>
<accession>A0ABQ2JLJ1</accession>
<reference evidence="8" key="1">
    <citation type="journal article" date="2019" name="Int. J. Syst. Evol. Microbiol.">
        <title>The Global Catalogue of Microorganisms (GCM) 10K type strain sequencing project: providing services to taxonomists for standard genome sequencing and annotation.</title>
        <authorList>
            <consortium name="The Broad Institute Genomics Platform"/>
            <consortium name="The Broad Institute Genome Sequencing Center for Infectious Disease"/>
            <person name="Wu L."/>
            <person name="Ma J."/>
        </authorList>
    </citation>
    <scope>NUCLEOTIDE SEQUENCE [LARGE SCALE GENOMIC DNA]</scope>
    <source>
        <strain evidence="8">CGMCC 1.6784</strain>
    </source>
</reference>
<evidence type="ECO:0000256" key="1">
    <source>
        <dbReference type="ARBA" id="ARBA00004141"/>
    </source>
</evidence>